<gene>
    <name evidence="2" type="ORF">GSTUAT00008108001</name>
</gene>
<proteinExistence type="predicted"/>
<name>A0A292PL05_9PEZI</name>
<protein>
    <submittedName>
        <fullName evidence="2">Uncharacterized protein</fullName>
    </submittedName>
</protein>
<evidence type="ECO:0000313" key="3">
    <source>
        <dbReference type="Proteomes" id="UP001412239"/>
    </source>
</evidence>
<feature type="compositionally biased region" description="Low complexity" evidence="1">
    <location>
        <begin position="149"/>
        <end position="160"/>
    </location>
</feature>
<sequence length="160" mass="18119">MDWPTIILECGVSEMPRRLKADARWWFENSDGAVILVLLFFVSVRDKTIRIELWKRATVENLQPTRGNDGGEVTGPTLQRVINITPESVTGAPLKLKFEDIFLRKPKTKRGEANYTITEHDLRTYYNHVWPPVPEASSQDESSAEAESRAISASEGFVVD</sequence>
<keyword evidence="3" id="KW-1185">Reference proteome</keyword>
<feature type="region of interest" description="Disordered" evidence="1">
    <location>
        <begin position="133"/>
        <end position="160"/>
    </location>
</feature>
<organism evidence="2 3">
    <name type="scientific">Tuber aestivum</name>
    <name type="common">summer truffle</name>
    <dbReference type="NCBI Taxonomy" id="59557"/>
    <lineage>
        <taxon>Eukaryota</taxon>
        <taxon>Fungi</taxon>
        <taxon>Dikarya</taxon>
        <taxon>Ascomycota</taxon>
        <taxon>Pezizomycotina</taxon>
        <taxon>Pezizomycetes</taxon>
        <taxon>Pezizales</taxon>
        <taxon>Tuberaceae</taxon>
        <taxon>Tuber</taxon>
    </lineage>
</organism>
<dbReference type="AlphaFoldDB" id="A0A292PL05"/>
<dbReference type="EMBL" id="LN891176">
    <property type="protein sequence ID" value="CUS07804.1"/>
    <property type="molecule type" value="Genomic_DNA"/>
</dbReference>
<evidence type="ECO:0000313" key="2">
    <source>
        <dbReference type="EMBL" id="CUS07804.1"/>
    </source>
</evidence>
<dbReference type="Proteomes" id="UP001412239">
    <property type="component" value="Unassembled WGS sequence"/>
</dbReference>
<evidence type="ECO:0000256" key="1">
    <source>
        <dbReference type="SAM" id="MobiDB-lite"/>
    </source>
</evidence>
<reference evidence="2" key="1">
    <citation type="submission" date="2015-10" db="EMBL/GenBank/DDBJ databases">
        <authorList>
            <person name="Regsiter A."/>
            <person name="william w."/>
        </authorList>
    </citation>
    <scope>NUCLEOTIDE SEQUENCE</scope>
    <source>
        <strain evidence="2">Montdore</strain>
    </source>
</reference>
<accession>A0A292PL05</accession>